<dbReference type="InterPro" id="IPR027417">
    <property type="entry name" value="P-loop_NTPase"/>
</dbReference>
<dbReference type="EMBL" id="NHSJ01000022">
    <property type="protein sequence ID" value="PPQ33396.1"/>
    <property type="molecule type" value="Genomic_DNA"/>
</dbReference>
<gene>
    <name evidence="1" type="ORF">CCR94_01980</name>
</gene>
<evidence type="ECO:0000313" key="1">
    <source>
        <dbReference type="EMBL" id="PPQ33396.1"/>
    </source>
</evidence>
<evidence type="ECO:0000313" key="2">
    <source>
        <dbReference type="Proteomes" id="UP000239089"/>
    </source>
</evidence>
<name>A0A2S6NFK4_9HYPH</name>
<protein>
    <recommendedName>
        <fullName evidence="3">Terminase</fullName>
    </recommendedName>
</protein>
<dbReference type="AlphaFoldDB" id="A0A2S6NFK4"/>
<sequence length="475" mass="51823">MPMREALDHPDIFGTILPGESWVSWRVLLIAGMGEELTEAEREIFRELTGRDYVPGIRCEEFWAIVGRRGGKTRAIAVLAAYIASLVDFSDILAPGERASLPIISASLYQAQKCFQYLDGIYANVAALKKLVTNQTTDTIQLSTRIDIECRPASFRTIRGGTAVAIICDEIAFWRSDNSANPDAEILNAARPMLATTGGLLAAITSPYAKSGEVWQTFKRDYGATGDPLVLVAKAASRTMNPELKQSVVDRAYERDAASASAEYGAEFRQDVETFINPDVVDAAVVPGRFELPPVVNEGNAIPVQYVAFVDPAGGSGADAMTLAIAHCEQDVGVLDLVREVKPPFSPESAVADFAAVLASYGLSKVTGDRWGGEFVREQFQNKGITYEISERVRSDIYKELLPLMNSRRVELLDNRRLTTQLCNLERRTARGGRDSIDHAPGAHDDLINSAAGAIVLAAVNPTGFNLDRWMRAYA</sequence>
<dbReference type="OrthoDB" id="280696at2"/>
<proteinExistence type="predicted"/>
<keyword evidence="2" id="KW-1185">Reference proteome</keyword>
<comment type="caution">
    <text evidence="1">The sequence shown here is derived from an EMBL/GenBank/DDBJ whole genome shotgun (WGS) entry which is preliminary data.</text>
</comment>
<evidence type="ECO:0008006" key="3">
    <source>
        <dbReference type="Google" id="ProtNLM"/>
    </source>
</evidence>
<dbReference type="Gene3D" id="3.30.420.240">
    <property type="match status" value="1"/>
</dbReference>
<dbReference type="Gene3D" id="3.40.50.300">
    <property type="entry name" value="P-loop containing nucleotide triphosphate hydrolases"/>
    <property type="match status" value="1"/>
</dbReference>
<accession>A0A2S6NFK4</accession>
<reference evidence="1 2" key="1">
    <citation type="journal article" date="2018" name="Arch. Microbiol.">
        <title>New insights into the metabolic potential of the phototrophic purple bacterium Rhodopila globiformis DSM 161(T) from its draft genome sequence and evidence for a vanadium-dependent nitrogenase.</title>
        <authorList>
            <person name="Imhoff J.F."/>
            <person name="Rahn T."/>
            <person name="Kunzel S."/>
            <person name="Neulinger S.C."/>
        </authorList>
    </citation>
    <scope>NUCLEOTIDE SEQUENCE [LARGE SCALE GENOMIC DNA]</scope>
    <source>
        <strain evidence="1 2">DSM 16996</strain>
    </source>
</reference>
<organism evidence="1 2">
    <name type="scientific">Rhodoblastus sphagnicola</name>
    <dbReference type="NCBI Taxonomy" id="333368"/>
    <lineage>
        <taxon>Bacteria</taxon>
        <taxon>Pseudomonadati</taxon>
        <taxon>Pseudomonadota</taxon>
        <taxon>Alphaproteobacteria</taxon>
        <taxon>Hyphomicrobiales</taxon>
        <taxon>Rhodoblastaceae</taxon>
        <taxon>Rhodoblastus</taxon>
    </lineage>
</organism>
<dbReference type="Proteomes" id="UP000239089">
    <property type="component" value="Unassembled WGS sequence"/>
</dbReference>